<keyword evidence="2 7" id="KW-0813">Transport</keyword>
<dbReference type="EMBL" id="JAHZIK010000144">
    <property type="protein sequence ID" value="MBW7454015.1"/>
    <property type="molecule type" value="Genomic_DNA"/>
</dbReference>
<evidence type="ECO:0000256" key="4">
    <source>
        <dbReference type="ARBA" id="ARBA00022692"/>
    </source>
</evidence>
<feature type="transmembrane region" description="Helical" evidence="7">
    <location>
        <begin position="187"/>
        <end position="208"/>
    </location>
</feature>
<keyword evidence="5 7" id="KW-1133">Transmembrane helix</keyword>
<keyword evidence="6 7" id="KW-0472">Membrane</keyword>
<evidence type="ECO:0000256" key="7">
    <source>
        <dbReference type="RuleBase" id="RU363032"/>
    </source>
</evidence>
<dbReference type="PANTHER" id="PTHR43744">
    <property type="entry name" value="ABC TRANSPORTER PERMEASE PROTEIN MG189-RELATED-RELATED"/>
    <property type="match status" value="1"/>
</dbReference>
<gene>
    <name evidence="9" type="ORF">K0U00_08185</name>
</gene>
<evidence type="ECO:0000256" key="3">
    <source>
        <dbReference type="ARBA" id="ARBA00022475"/>
    </source>
</evidence>
<evidence type="ECO:0000256" key="6">
    <source>
        <dbReference type="ARBA" id="ARBA00023136"/>
    </source>
</evidence>
<dbReference type="SUPFAM" id="SSF161098">
    <property type="entry name" value="MetI-like"/>
    <property type="match status" value="1"/>
</dbReference>
<dbReference type="RefSeq" id="WP_210044901.1">
    <property type="nucleotide sequence ID" value="NZ_JBHLVU010000024.1"/>
</dbReference>
<feature type="domain" description="ABC transmembrane type-1" evidence="8">
    <location>
        <begin position="71"/>
        <end position="262"/>
    </location>
</feature>
<sequence>MALRRGLYRTLLYGVLVIGSLICLFPFYWLLRSSLMDLSQIFVVPPKWIPSPFNFDNFRQPFEVLSFERYFLNTFIVVGGVLAGVLLSSTISAYSFARMKWTGRDKMFALLLSSMMLPFAVTLIPSFIGWQALGLVNSYAPLIVPAFFGGGAFNIFLLRQFYMSIPKELDEAVFVDGGSHFTIFSRIILPLSRSAVLVIGLFSFLGTWNDFLGPLVYLNDEVKFTLALGLQQFRGMYNAEWGVLMAASLLVLLPALIVFAIGQRYFMEGIALTGIKG</sequence>
<evidence type="ECO:0000259" key="8">
    <source>
        <dbReference type="PROSITE" id="PS50928"/>
    </source>
</evidence>
<keyword evidence="10" id="KW-1185">Reference proteome</keyword>
<comment type="subcellular location">
    <subcellularLocation>
        <location evidence="1 7">Cell membrane</location>
        <topology evidence="1 7">Multi-pass membrane protein</topology>
    </subcellularLocation>
</comment>
<dbReference type="CDD" id="cd06261">
    <property type="entry name" value="TM_PBP2"/>
    <property type="match status" value="1"/>
</dbReference>
<dbReference type="Gene3D" id="1.10.3720.10">
    <property type="entry name" value="MetI-like"/>
    <property type="match status" value="1"/>
</dbReference>
<feature type="transmembrane region" description="Helical" evidence="7">
    <location>
        <begin position="108"/>
        <end position="133"/>
    </location>
</feature>
<dbReference type="InterPro" id="IPR035906">
    <property type="entry name" value="MetI-like_sf"/>
</dbReference>
<dbReference type="Pfam" id="PF00528">
    <property type="entry name" value="BPD_transp_1"/>
    <property type="match status" value="1"/>
</dbReference>
<keyword evidence="4 7" id="KW-0812">Transmembrane</keyword>
<feature type="transmembrane region" description="Helical" evidence="7">
    <location>
        <begin position="70"/>
        <end position="96"/>
    </location>
</feature>
<dbReference type="PANTHER" id="PTHR43744:SF12">
    <property type="entry name" value="ABC TRANSPORTER PERMEASE PROTEIN MG189-RELATED"/>
    <property type="match status" value="1"/>
</dbReference>
<evidence type="ECO:0000313" key="9">
    <source>
        <dbReference type="EMBL" id="MBW7454015.1"/>
    </source>
</evidence>
<dbReference type="PROSITE" id="PS50928">
    <property type="entry name" value="ABC_TM1"/>
    <property type="match status" value="1"/>
</dbReference>
<organism evidence="9 10">
    <name type="scientific">Paenibacillus sepulcri</name>
    <dbReference type="NCBI Taxonomy" id="359917"/>
    <lineage>
        <taxon>Bacteria</taxon>
        <taxon>Bacillati</taxon>
        <taxon>Bacillota</taxon>
        <taxon>Bacilli</taxon>
        <taxon>Bacillales</taxon>
        <taxon>Paenibacillaceae</taxon>
        <taxon>Paenibacillus</taxon>
    </lineage>
</organism>
<keyword evidence="3" id="KW-1003">Cell membrane</keyword>
<comment type="caution">
    <text evidence="9">The sequence shown here is derived from an EMBL/GenBank/DDBJ whole genome shotgun (WGS) entry which is preliminary data.</text>
</comment>
<accession>A0ABS7BZD2</accession>
<comment type="similarity">
    <text evidence="7">Belongs to the binding-protein-dependent transport system permease family.</text>
</comment>
<reference evidence="9 10" key="1">
    <citation type="submission" date="2021-07" db="EMBL/GenBank/DDBJ databases">
        <title>Paenibacillus radiodurans sp. nov., isolated from the southeastern edge of Tengger Desert.</title>
        <authorList>
            <person name="Zhang G."/>
        </authorList>
    </citation>
    <scope>NUCLEOTIDE SEQUENCE [LARGE SCALE GENOMIC DNA]</scope>
    <source>
        <strain evidence="9 10">CCM 7311</strain>
    </source>
</reference>
<evidence type="ECO:0000256" key="1">
    <source>
        <dbReference type="ARBA" id="ARBA00004651"/>
    </source>
</evidence>
<feature type="transmembrane region" description="Helical" evidence="7">
    <location>
        <begin position="12"/>
        <end position="31"/>
    </location>
</feature>
<dbReference type="Proteomes" id="UP001519887">
    <property type="component" value="Unassembled WGS sequence"/>
</dbReference>
<feature type="transmembrane region" description="Helical" evidence="7">
    <location>
        <begin position="241"/>
        <end position="262"/>
    </location>
</feature>
<feature type="transmembrane region" description="Helical" evidence="7">
    <location>
        <begin position="139"/>
        <end position="158"/>
    </location>
</feature>
<dbReference type="InterPro" id="IPR000515">
    <property type="entry name" value="MetI-like"/>
</dbReference>
<protein>
    <submittedName>
        <fullName evidence="9">Carbohydrate ABC transporter permease</fullName>
    </submittedName>
</protein>
<evidence type="ECO:0000256" key="5">
    <source>
        <dbReference type="ARBA" id="ARBA00022989"/>
    </source>
</evidence>
<proteinExistence type="inferred from homology"/>
<evidence type="ECO:0000256" key="2">
    <source>
        <dbReference type="ARBA" id="ARBA00022448"/>
    </source>
</evidence>
<evidence type="ECO:0000313" key="10">
    <source>
        <dbReference type="Proteomes" id="UP001519887"/>
    </source>
</evidence>
<name>A0ABS7BZD2_9BACL</name>